<dbReference type="CDD" id="cd16329">
    <property type="entry name" value="LolA_like"/>
    <property type="match status" value="1"/>
</dbReference>
<proteinExistence type="predicted"/>
<dbReference type="Pfam" id="PF17131">
    <property type="entry name" value="LolA_like"/>
    <property type="match status" value="1"/>
</dbReference>
<keyword evidence="3" id="KW-0449">Lipoprotein</keyword>
<dbReference type="InterPro" id="IPR029046">
    <property type="entry name" value="LolA/LolB/LppX"/>
</dbReference>
<sequence length="245" mass="28288">MAAFLLSLAAPLVAQPVESAKEIVRKADLHVRGNTSQATIIFRIVRPTWSRDMTTKTWSKGNKLAMIRIEAPVKDRGTVYLKREKEVWNWIPSIERNIKLPPSMMSQSWMGTDFTNDDLVKEFSILEDYDHTLVGEEKIGDRICHIVELIPKPSAAVVWGKVRIWIDKKDYLQLKGEYFDESGKLVNRMVTNDIRMLGGRLLPAYMEMLPINKPGQKTVLIYKEIQFDKPIPDHFFTVENMKKIQ</sequence>
<name>A0ABR7MBI7_9BACT</name>
<gene>
    <name evidence="3" type="ORF">BC349_13085</name>
</gene>
<organism evidence="3 4">
    <name type="scientific">Flavihumibacter stibioxidans</name>
    <dbReference type="NCBI Taxonomy" id="1834163"/>
    <lineage>
        <taxon>Bacteria</taxon>
        <taxon>Pseudomonadati</taxon>
        <taxon>Bacteroidota</taxon>
        <taxon>Chitinophagia</taxon>
        <taxon>Chitinophagales</taxon>
        <taxon>Chitinophagaceae</taxon>
        <taxon>Flavihumibacter</taxon>
    </lineage>
</organism>
<evidence type="ECO:0000259" key="2">
    <source>
        <dbReference type="Pfam" id="PF17131"/>
    </source>
</evidence>
<dbReference type="SUPFAM" id="SSF89392">
    <property type="entry name" value="Prokaryotic lipoproteins and lipoprotein localization factors"/>
    <property type="match status" value="1"/>
</dbReference>
<dbReference type="Proteomes" id="UP000765802">
    <property type="component" value="Unassembled WGS sequence"/>
</dbReference>
<evidence type="ECO:0000313" key="4">
    <source>
        <dbReference type="Proteomes" id="UP000765802"/>
    </source>
</evidence>
<accession>A0ABR7MBI7</accession>
<protein>
    <submittedName>
        <fullName evidence="3">Outer membrane lipoprotein-sorting protein</fullName>
    </submittedName>
</protein>
<evidence type="ECO:0000313" key="3">
    <source>
        <dbReference type="EMBL" id="MBC6491991.1"/>
    </source>
</evidence>
<dbReference type="EMBL" id="MBUA01000023">
    <property type="protein sequence ID" value="MBC6491991.1"/>
    <property type="molecule type" value="Genomic_DNA"/>
</dbReference>
<reference evidence="3 4" key="1">
    <citation type="submission" date="2016-07" db="EMBL/GenBank/DDBJ databases">
        <title>Genome analysis of Flavihumibacter stibioxidans YS-17.</title>
        <authorList>
            <person name="Shi K."/>
            <person name="Han Y."/>
            <person name="Wang G."/>
        </authorList>
    </citation>
    <scope>NUCLEOTIDE SEQUENCE [LARGE SCALE GENOMIC DNA]</scope>
    <source>
        <strain evidence="3 4">YS-17</strain>
    </source>
</reference>
<comment type="caution">
    <text evidence="3">The sequence shown here is derived from an EMBL/GenBank/DDBJ whole genome shotgun (WGS) entry which is preliminary data.</text>
</comment>
<keyword evidence="4" id="KW-1185">Reference proteome</keyword>
<dbReference type="InterPro" id="IPR033399">
    <property type="entry name" value="TP_0789-like"/>
</dbReference>
<keyword evidence="1" id="KW-0732">Signal</keyword>
<evidence type="ECO:0000256" key="1">
    <source>
        <dbReference type="ARBA" id="ARBA00022729"/>
    </source>
</evidence>
<dbReference type="Gene3D" id="2.50.20.10">
    <property type="entry name" value="Lipoprotein localisation LolA/LolB/LppX"/>
    <property type="match status" value="1"/>
</dbReference>
<feature type="domain" description="Uncharacterized protein TP-0789" evidence="2">
    <location>
        <begin position="62"/>
        <end position="243"/>
    </location>
</feature>